<dbReference type="EMBL" id="LR796639">
    <property type="protein sequence ID" value="CAB4156445.1"/>
    <property type="molecule type" value="Genomic_DNA"/>
</dbReference>
<evidence type="ECO:0000259" key="1">
    <source>
        <dbReference type="Pfam" id="PF18896"/>
    </source>
</evidence>
<dbReference type="InterPro" id="IPR023346">
    <property type="entry name" value="Lysozyme-like_dom_sf"/>
</dbReference>
<dbReference type="InterPro" id="IPR043992">
    <property type="entry name" value="SLT_3"/>
</dbReference>
<gene>
    <name evidence="2" type="ORF">UFOVP658_65</name>
</gene>
<sequence>MRKNTVWATALSALVIGLGTPSVSAAELSRKAVVSVPALAPASEISSESTVVSSASVEIQQTKEMKIQAALRKTYKFGERSESVRNLQQLLWNVKADGYYGSKTRNAHIYALSTRDMSIKHVPAVVYKTSSGPRFPSDKTMRCPKWEAKFKEFGLPVEVFSYIAYRESKCNPKAVNARWNSKGQLTYTLNNNGTWDSGLVQINSSWVRTVREVCDVDTGSFRKDLEALYKVDCNLKVAKWIMENSSGKLRNWSIYGG</sequence>
<protein>
    <submittedName>
        <fullName evidence="2">Transglycosylase SLT domain 1</fullName>
    </submittedName>
</protein>
<evidence type="ECO:0000313" key="2">
    <source>
        <dbReference type="EMBL" id="CAB4156445.1"/>
    </source>
</evidence>
<accession>A0A6J5NGV0</accession>
<proteinExistence type="predicted"/>
<reference evidence="2" key="1">
    <citation type="submission" date="2020-04" db="EMBL/GenBank/DDBJ databases">
        <authorList>
            <person name="Chiriac C."/>
            <person name="Salcher M."/>
            <person name="Ghai R."/>
            <person name="Kavagutti S V."/>
        </authorList>
    </citation>
    <scope>NUCLEOTIDE SEQUENCE</scope>
</reference>
<dbReference type="SUPFAM" id="SSF53955">
    <property type="entry name" value="Lysozyme-like"/>
    <property type="match status" value="1"/>
</dbReference>
<dbReference type="Gene3D" id="1.10.530.10">
    <property type="match status" value="1"/>
</dbReference>
<name>A0A6J5NGV0_9CAUD</name>
<organism evidence="2">
    <name type="scientific">uncultured Caudovirales phage</name>
    <dbReference type="NCBI Taxonomy" id="2100421"/>
    <lineage>
        <taxon>Viruses</taxon>
        <taxon>Duplodnaviria</taxon>
        <taxon>Heunggongvirae</taxon>
        <taxon>Uroviricota</taxon>
        <taxon>Caudoviricetes</taxon>
        <taxon>Peduoviridae</taxon>
        <taxon>Maltschvirus</taxon>
        <taxon>Maltschvirus maltsch</taxon>
    </lineage>
</organism>
<feature type="domain" description="Transglycosylase SLT" evidence="1">
    <location>
        <begin position="162"/>
        <end position="253"/>
    </location>
</feature>
<dbReference type="Pfam" id="PF18896">
    <property type="entry name" value="SLT_3"/>
    <property type="match status" value="1"/>
</dbReference>